<evidence type="ECO:0000256" key="2">
    <source>
        <dbReference type="SAM" id="MobiDB-lite"/>
    </source>
</evidence>
<dbReference type="EMBL" id="LN714487">
    <property type="protein sequence ID" value="CEL70761.1"/>
    <property type="molecule type" value="Genomic_DNA"/>
</dbReference>
<organism evidence="3">
    <name type="scientific">Neospora caninum (strain Liverpool)</name>
    <dbReference type="NCBI Taxonomy" id="572307"/>
    <lineage>
        <taxon>Eukaryota</taxon>
        <taxon>Sar</taxon>
        <taxon>Alveolata</taxon>
        <taxon>Apicomplexa</taxon>
        <taxon>Conoidasida</taxon>
        <taxon>Coccidia</taxon>
        <taxon>Eucoccidiorida</taxon>
        <taxon>Eimeriorina</taxon>
        <taxon>Sarcocystidae</taxon>
        <taxon>Neospora</taxon>
    </lineage>
</organism>
<sequence length="240" mass="28241">MLAQHSPMRSSGRSRSSSLPGQGAVKREDSGHPFEKGLQSVPESMEESRKTGDKAKRIQVEFVYLRQRVDLLQQERDILRWHSDNNYKGLSLKRNESGTLLQRIANLQASIQKLRREKKRATRLQVYVSQQASKLEQKNEELETERQAVVNDVEEWRARRAGFEAEITRERRETDEERRKRDSQYRLLHLAKNKEKRSQARAHLLSTLELRARQTQQNFEAYKEYDYNKLALLRSCSDSL</sequence>
<reference evidence="3" key="1">
    <citation type="journal article" date="2015" name="PLoS ONE">
        <title>Comprehensive Evaluation of Toxoplasma gondii VEG and Neospora caninum LIV Genomes with Tachyzoite Stage Transcriptome and Proteome Defines Novel Transcript Features.</title>
        <authorList>
            <person name="Ramaprasad A."/>
            <person name="Mourier T."/>
            <person name="Naeem R."/>
            <person name="Malas T.B."/>
            <person name="Moussa E."/>
            <person name="Panigrahi A."/>
            <person name="Vermont S.J."/>
            <person name="Otto T.D."/>
            <person name="Wastling J."/>
            <person name="Pain A."/>
        </authorList>
    </citation>
    <scope>NUCLEOTIDE SEQUENCE</scope>
    <source>
        <strain evidence="3">Liverpool</strain>
    </source>
</reference>
<dbReference type="AlphaFoldDB" id="A0A0F7UP10"/>
<keyword evidence="1" id="KW-0175">Coiled coil</keyword>
<evidence type="ECO:0000313" key="3">
    <source>
        <dbReference type="EMBL" id="CEL70761.1"/>
    </source>
</evidence>
<accession>A0A0F7UP10</accession>
<feature type="coiled-coil region" evidence="1">
    <location>
        <begin position="97"/>
        <end position="173"/>
    </location>
</feature>
<protein>
    <submittedName>
        <fullName evidence="3">Uncharacterized protein</fullName>
    </submittedName>
</protein>
<gene>
    <name evidence="3" type="ORF">BN1204_064405</name>
</gene>
<feature type="compositionally biased region" description="Low complexity" evidence="2">
    <location>
        <begin position="9"/>
        <end position="18"/>
    </location>
</feature>
<name>A0A0F7UP10_NEOCL</name>
<evidence type="ECO:0000256" key="1">
    <source>
        <dbReference type="SAM" id="Coils"/>
    </source>
</evidence>
<feature type="compositionally biased region" description="Basic and acidic residues" evidence="2">
    <location>
        <begin position="25"/>
        <end position="35"/>
    </location>
</feature>
<feature type="region of interest" description="Disordered" evidence="2">
    <location>
        <begin position="1"/>
        <end position="52"/>
    </location>
</feature>
<proteinExistence type="predicted"/>